<evidence type="ECO:0008006" key="4">
    <source>
        <dbReference type="Google" id="ProtNLM"/>
    </source>
</evidence>
<dbReference type="EMBL" id="JADYTN010000003">
    <property type="protein sequence ID" value="MCF2562823.1"/>
    <property type="molecule type" value="Genomic_DNA"/>
</dbReference>
<organism evidence="2 3">
    <name type="scientific">Xylanibacter brevis</name>
    <dbReference type="NCBI Taxonomy" id="83231"/>
    <lineage>
        <taxon>Bacteria</taxon>
        <taxon>Pseudomonadati</taxon>
        <taxon>Bacteroidota</taxon>
        <taxon>Bacteroidia</taxon>
        <taxon>Bacteroidales</taxon>
        <taxon>Prevotellaceae</taxon>
        <taxon>Xylanibacter</taxon>
    </lineage>
</organism>
<evidence type="ECO:0000256" key="1">
    <source>
        <dbReference type="SAM" id="SignalP"/>
    </source>
</evidence>
<sequence length="121" mass="13748">MKKLFLVVILNLLAFNAKAQSEAKETVKTYIEIWSMHKSSTPTIDTGEGKGSETYKTEDGRVIEFHSSMGAVNWFVSNGWKLESEHMATCNDRTVKMYVVSKEVPLEQVKAKANNYIKQKQ</sequence>
<reference evidence="2 3" key="1">
    <citation type="submission" date="2020-12" db="EMBL/GenBank/DDBJ databases">
        <title>Whole genome sequences of gut porcine anaerobes.</title>
        <authorList>
            <person name="Kubasova T."/>
            <person name="Jahodarova E."/>
            <person name="Rychlik I."/>
        </authorList>
    </citation>
    <scope>NUCLEOTIDE SEQUENCE [LARGE SCALE GENOMIC DNA]</scope>
    <source>
        <strain evidence="2 3">An925</strain>
    </source>
</reference>
<accession>A0ABS9CCI5</accession>
<proteinExistence type="predicted"/>
<comment type="caution">
    <text evidence="2">The sequence shown here is derived from an EMBL/GenBank/DDBJ whole genome shotgun (WGS) entry which is preliminary data.</text>
</comment>
<evidence type="ECO:0000313" key="3">
    <source>
        <dbReference type="Proteomes" id="UP001200470"/>
    </source>
</evidence>
<name>A0ABS9CCI5_9BACT</name>
<gene>
    <name evidence="2" type="ORF">I6E12_01650</name>
</gene>
<dbReference type="Proteomes" id="UP001200470">
    <property type="component" value="Unassembled WGS sequence"/>
</dbReference>
<evidence type="ECO:0000313" key="2">
    <source>
        <dbReference type="EMBL" id="MCF2562823.1"/>
    </source>
</evidence>
<protein>
    <recommendedName>
        <fullName evidence="4">Lipocalin-like domain-containing protein</fullName>
    </recommendedName>
</protein>
<dbReference type="RefSeq" id="WP_301637376.1">
    <property type="nucleotide sequence ID" value="NZ_JADYTN010000003.1"/>
</dbReference>
<keyword evidence="1" id="KW-0732">Signal</keyword>
<feature type="signal peptide" evidence="1">
    <location>
        <begin position="1"/>
        <end position="19"/>
    </location>
</feature>
<feature type="chain" id="PRO_5047489076" description="Lipocalin-like domain-containing protein" evidence="1">
    <location>
        <begin position="20"/>
        <end position="121"/>
    </location>
</feature>
<keyword evidence="3" id="KW-1185">Reference proteome</keyword>